<feature type="region of interest" description="Disordered" evidence="1">
    <location>
        <begin position="70"/>
        <end position="93"/>
    </location>
</feature>
<reference evidence="2" key="1">
    <citation type="journal article" date="2020" name="Stud. Mycol.">
        <title>101 Dothideomycetes genomes: a test case for predicting lifestyles and emergence of pathogens.</title>
        <authorList>
            <person name="Haridas S."/>
            <person name="Albert R."/>
            <person name="Binder M."/>
            <person name="Bloem J."/>
            <person name="Labutti K."/>
            <person name="Salamov A."/>
            <person name="Andreopoulos B."/>
            <person name="Baker S."/>
            <person name="Barry K."/>
            <person name="Bills G."/>
            <person name="Bluhm B."/>
            <person name="Cannon C."/>
            <person name="Castanera R."/>
            <person name="Culley D."/>
            <person name="Daum C."/>
            <person name="Ezra D."/>
            <person name="Gonzalez J."/>
            <person name="Henrissat B."/>
            <person name="Kuo A."/>
            <person name="Liang C."/>
            <person name="Lipzen A."/>
            <person name="Lutzoni F."/>
            <person name="Magnuson J."/>
            <person name="Mondo S."/>
            <person name="Nolan M."/>
            <person name="Ohm R."/>
            <person name="Pangilinan J."/>
            <person name="Park H.-J."/>
            <person name="Ramirez L."/>
            <person name="Alfaro M."/>
            <person name="Sun H."/>
            <person name="Tritt A."/>
            <person name="Yoshinaga Y."/>
            <person name="Zwiers L.-H."/>
            <person name="Turgeon B."/>
            <person name="Goodwin S."/>
            <person name="Spatafora J."/>
            <person name="Crous P."/>
            <person name="Grigoriev I."/>
        </authorList>
    </citation>
    <scope>NUCLEOTIDE SEQUENCE</scope>
    <source>
        <strain evidence="2">CBS 113979</strain>
    </source>
</reference>
<dbReference type="EMBL" id="ML977182">
    <property type="protein sequence ID" value="KAF1982635.1"/>
    <property type="molecule type" value="Genomic_DNA"/>
</dbReference>
<organism evidence="2 3">
    <name type="scientific">Aulographum hederae CBS 113979</name>
    <dbReference type="NCBI Taxonomy" id="1176131"/>
    <lineage>
        <taxon>Eukaryota</taxon>
        <taxon>Fungi</taxon>
        <taxon>Dikarya</taxon>
        <taxon>Ascomycota</taxon>
        <taxon>Pezizomycotina</taxon>
        <taxon>Dothideomycetes</taxon>
        <taxon>Pleosporomycetidae</taxon>
        <taxon>Aulographales</taxon>
        <taxon>Aulographaceae</taxon>
    </lineage>
</organism>
<keyword evidence="3" id="KW-1185">Reference proteome</keyword>
<evidence type="ECO:0000256" key="1">
    <source>
        <dbReference type="SAM" id="MobiDB-lite"/>
    </source>
</evidence>
<evidence type="ECO:0000313" key="2">
    <source>
        <dbReference type="EMBL" id="KAF1982635.1"/>
    </source>
</evidence>
<gene>
    <name evidence="2" type="ORF">K402DRAFT_191339</name>
</gene>
<dbReference type="AlphaFoldDB" id="A0A6G1GNY0"/>
<name>A0A6G1GNY0_9PEZI</name>
<protein>
    <submittedName>
        <fullName evidence="2">Uncharacterized protein</fullName>
    </submittedName>
</protein>
<dbReference type="Proteomes" id="UP000800041">
    <property type="component" value="Unassembled WGS sequence"/>
</dbReference>
<proteinExistence type="predicted"/>
<feature type="compositionally biased region" description="Low complexity" evidence="1">
    <location>
        <begin position="81"/>
        <end position="93"/>
    </location>
</feature>
<evidence type="ECO:0000313" key="3">
    <source>
        <dbReference type="Proteomes" id="UP000800041"/>
    </source>
</evidence>
<accession>A0A6G1GNY0</accession>
<sequence>MDLCGILGPLALKGLLKLLDNVSESFRCRALSHGSKVLSHKAEFLSSAAMSSLPPSRLLMSIDLPMPGLPTTATRTSPGYSIRSFSARRSSRP</sequence>